<sequence length="529" mass="57866">MELPGPTMLRRLAPIALLSCFSAATLHAEWNQWRGSQRNGISDDSTPIAGSLPQGSLTPIWESGTIPSDHDGGHSSPVVSGGRVYLSVVWHTRVPSETRLIDEEVISAVGHRGTNVLGAELTKKMEDARKSRPGSMRGTALDEAAKKWVEENFSEEQKLVLGTWAEQRFKQGKNAIDVELLDKVAKRQNKPFATAAELLTWAETEFPDTTVRERILKAIPDTLKVGRDTIVCLDGQTGKELWKFEHEGQPTGRRTSGTPAVVDGKVYAVGSTNLYAVDAEKGTLVWKTELKPAGAGSSPLVNDDKVYVMAGGLMCVETATGKTLWTSKEVKGDTASPVLWKTSDGKTTLVCNANKGLIGLDPATGEKRWEVEGGGQSSPVIEGDHLVIFSGAQDVGLRCYLAQKDAAPKTLWSHWWMSRRYTGSPIIHEGHVYLMCGGKHQCVSLADGKVKWQEEVESTITSPLLVDGKILSIEQNGIFLRLIKADPASYQLLGRAKVEAMWCPTPAPYDGRLIVRRKDKVVCFDLRQK</sequence>
<dbReference type="PANTHER" id="PTHR34512">
    <property type="entry name" value="CELL SURFACE PROTEIN"/>
    <property type="match status" value="1"/>
</dbReference>
<proteinExistence type="predicted"/>
<dbReference type="Gene3D" id="2.130.10.10">
    <property type="entry name" value="YVTN repeat-like/Quinoprotein amine dehydrogenase"/>
    <property type="match status" value="1"/>
</dbReference>
<dbReference type="InterPro" id="IPR018391">
    <property type="entry name" value="PQQ_b-propeller_rpt"/>
</dbReference>
<feature type="domain" description="Pyrrolo-quinoline quinone repeat" evidence="3">
    <location>
        <begin position="313"/>
        <end position="477"/>
    </location>
</feature>
<dbReference type="InterPro" id="IPR011047">
    <property type="entry name" value="Quinoprotein_ADH-like_sf"/>
</dbReference>
<evidence type="ECO:0000259" key="3">
    <source>
        <dbReference type="Pfam" id="PF13360"/>
    </source>
</evidence>
<dbReference type="Gene3D" id="2.40.128.630">
    <property type="match status" value="1"/>
</dbReference>
<dbReference type="AlphaFoldDB" id="A0A366HVN6"/>
<keyword evidence="5" id="KW-1185">Reference proteome</keyword>
<dbReference type="PANTHER" id="PTHR34512:SF30">
    <property type="entry name" value="OUTER MEMBRANE PROTEIN ASSEMBLY FACTOR BAMB"/>
    <property type="match status" value="1"/>
</dbReference>
<evidence type="ECO:0000313" key="4">
    <source>
        <dbReference type="EMBL" id="RBP47358.1"/>
    </source>
</evidence>
<feature type="signal peptide" evidence="2">
    <location>
        <begin position="1"/>
        <end position="28"/>
    </location>
</feature>
<organism evidence="4 5">
    <name type="scientific">Roseimicrobium gellanilyticum</name>
    <dbReference type="NCBI Taxonomy" id="748857"/>
    <lineage>
        <taxon>Bacteria</taxon>
        <taxon>Pseudomonadati</taxon>
        <taxon>Verrucomicrobiota</taxon>
        <taxon>Verrucomicrobiia</taxon>
        <taxon>Verrucomicrobiales</taxon>
        <taxon>Verrucomicrobiaceae</taxon>
        <taxon>Roseimicrobium</taxon>
    </lineage>
</organism>
<dbReference type="Proteomes" id="UP000253426">
    <property type="component" value="Unassembled WGS sequence"/>
</dbReference>
<dbReference type="InterPro" id="IPR015943">
    <property type="entry name" value="WD40/YVTN_repeat-like_dom_sf"/>
</dbReference>
<dbReference type="EMBL" id="QNRR01000001">
    <property type="protein sequence ID" value="RBP47358.1"/>
    <property type="molecule type" value="Genomic_DNA"/>
</dbReference>
<evidence type="ECO:0000256" key="1">
    <source>
        <dbReference type="SAM" id="MobiDB-lite"/>
    </source>
</evidence>
<evidence type="ECO:0000313" key="5">
    <source>
        <dbReference type="Proteomes" id="UP000253426"/>
    </source>
</evidence>
<reference evidence="4 5" key="1">
    <citation type="submission" date="2018-06" db="EMBL/GenBank/DDBJ databases">
        <title>Genomic Encyclopedia of Type Strains, Phase IV (KMG-IV): sequencing the most valuable type-strain genomes for metagenomic binning, comparative biology and taxonomic classification.</title>
        <authorList>
            <person name="Goeker M."/>
        </authorList>
    </citation>
    <scope>NUCLEOTIDE SEQUENCE [LARGE SCALE GENOMIC DNA]</scope>
    <source>
        <strain evidence="4 5">DSM 25532</strain>
    </source>
</reference>
<comment type="caution">
    <text evidence="4">The sequence shown here is derived from an EMBL/GenBank/DDBJ whole genome shotgun (WGS) entry which is preliminary data.</text>
</comment>
<feature type="region of interest" description="Disordered" evidence="1">
    <location>
        <begin position="38"/>
        <end position="77"/>
    </location>
</feature>
<dbReference type="OrthoDB" id="9794322at2"/>
<dbReference type="RefSeq" id="WP_113956298.1">
    <property type="nucleotide sequence ID" value="NZ_QNRR01000001.1"/>
</dbReference>
<name>A0A366HVN6_9BACT</name>
<gene>
    <name evidence="4" type="ORF">DES53_101155</name>
</gene>
<keyword evidence="2" id="KW-0732">Signal</keyword>
<dbReference type="Pfam" id="PF13360">
    <property type="entry name" value="PQQ_2"/>
    <property type="match status" value="2"/>
</dbReference>
<dbReference type="SMART" id="SM00564">
    <property type="entry name" value="PQQ"/>
    <property type="match status" value="3"/>
</dbReference>
<dbReference type="SUPFAM" id="SSF50998">
    <property type="entry name" value="Quinoprotein alcohol dehydrogenase-like"/>
    <property type="match status" value="1"/>
</dbReference>
<evidence type="ECO:0000256" key="2">
    <source>
        <dbReference type="SAM" id="SignalP"/>
    </source>
</evidence>
<accession>A0A366HVN6</accession>
<protein>
    <submittedName>
        <fullName evidence="4">Putative pyrroloquinoline-quinone binding quinoprotein</fullName>
    </submittedName>
</protein>
<feature type="domain" description="Pyrrolo-quinoline quinone repeat" evidence="3">
    <location>
        <begin position="228"/>
        <end position="311"/>
    </location>
</feature>
<dbReference type="InterPro" id="IPR002372">
    <property type="entry name" value="PQQ_rpt_dom"/>
</dbReference>
<feature type="chain" id="PRO_5016876244" evidence="2">
    <location>
        <begin position="29"/>
        <end position="529"/>
    </location>
</feature>